<evidence type="ECO:0000313" key="2">
    <source>
        <dbReference type="EMBL" id="MBC9248470.1"/>
    </source>
</evidence>
<dbReference type="GO" id="GO:0004721">
    <property type="term" value="F:phosphoprotein phosphatase activity"/>
    <property type="evidence" value="ECO:0007669"/>
    <property type="project" value="InterPro"/>
</dbReference>
<proteinExistence type="predicted"/>
<feature type="domain" description="DSP-PTPase phosphatase fused to NAD+ Kinase" evidence="1">
    <location>
        <begin position="39"/>
        <end position="138"/>
    </location>
</feature>
<dbReference type="Proteomes" id="UP000608594">
    <property type="component" value="Unassembled WGS sequence"/>
</dbReference>
<keyword evidence="3" id="KW-1185">Reference proteome</keyword>
<sequence>MRRRVKHMFLAGMTVLALLVAYLAALHVSGNFHEVSAGTVYRAAQMDGQALARWKREYGIASVLNLRGESNGADWYETERAVADRLGIQHIDFRMSASTQLDAEQVKALLEVMRTAPKPMLIHCMGGADRTGLASALYVAGIDKSGEDAAEWQLSLRYGHIGIPWLSKAWPMNTTWEDMEAWLGFPDS</sequence>
<dbReference type="Gene3D" id="3.90.190.10">
    <property type="entry name" value="Protein tyrosine phosphatase superfamily"/>
    <property type="match status" value="1"/>
</dbReference>
<accession>A0A926JDR4</accession>
<dbReference type="RefSeq" id="WP_187794932.1">
    <property type="nucleotide sequence ID" value="NZ_JACOQL010000007.1"/>
</dbReference>
<evidence type="ECO:0000259" key="1">
    <source>
        <dbReference type="Pfam" id="PF22741"/>
    </source>
</evidence>
<comment type="caution">
    <text evidence="2">The sequence shown here is derived from an EMBL/GenBank/DDBJ whole genome shotgun (WGS) entry which is preliminary data.</text>
</comment>
<dbReference type="Pfam" id="PF22741">
    <property type="entry name" value="PTP-NADK"/>
    <property type="match status" value="1"/>
</dbReference>
<dbReference type="CDD" id="cd14529">
    <property type="entry name" value="TpbA-like"/>
    <property type="match status" value="1"/>
</dbReference>
<reference evidence="2" key="1">
    <citation type="submission" date="2020-08" db="EMBL/GenBank/DDBJ databases">
        <title>Paracoccus amoyensis sp. nov., isolated from the surface seawater at coast of Xiamen, Fujian.</title>
        <authorList>
            <person name="Lyu L."/>
        </authorList>
    </citation>
    <scope>NUCLEOTIDE SEQUENCE</scope>
    <source>
        <strain evidence="2">11-3</strain>
    </source>
</reference>
<organism evidence="2 3">
    <name type="scientific">Paracoccus amoyensis</name>
    <dbReference type="NCBI Taxonomy" id="2760093"/>
    <lineage>
        <taxon>Bacteria</taxon>
        <taxon>Pseudomonadati</taxon>
        <taxon>Pseudomonadota</taxon>
        <taxon>Alphaproteobacteria</taxon>
        <taxon>Rhodobacterales</taxon>
        <taxon>Paracoccaceae</taxon>
        <taxon>Paracoccus</taxon>
    </lineage>
</organism>
<dbReference type="InterPro" id="IPR055214">
    <property type="entry name" value="PTP-NADK"/>
</dbReference>
<protein>
    <submittedName>
        <fullName evidence="2">Dual specificity protein phosphatase family protein</fullName>
    </submittedName>
</protein>
<dbReference type="EMBL" id="JACOQL010000007">
    <property type="protein sequence ID" value="MBC9248470.1"/>
    <property type="molecule type" value="Genomic_DNA"/>
</dbReference>
<dbReference type="AlphaFoldDB" id="A0A926JDR4"/>
<dbReference type="PROSITE" id="PS00383">
    <property type="entry name" value="TYR_PHOSPHATASE_1"/>
    <property type="match status" value="1"/>
</dbReference>
<dbReference type="InterPro" id="IPR016130">
    <property type="entry name" value="Tyr_Pase_AS"/>
</dbReference>
<evidence type="ECO:0000313" key="3">
    <source>
        <dbReference type="Proteomes" id="UP000608594"/>
    </source>
</evidence>
<gene>
    <name evidence="2" type="ORF">H4P12_17545</name>
</gene>
<dbReference type="SUPFAM" id="SSF52799">
    <property type="entry name" value="(Phosphotyrosine protein) phosphatases II"/>
    <property type="match status" value="1"/>
</dbReference>
<name>A0A926JDR4_9RHOB</name>
<dbReference type="InterPro" id="IPR029021">
    <property type="entry name" value="Prot-tyrosine_phosphatase-like"/>
</dbReference>